<evidence type="ECO:0000259" key="9">
    <source>
        <dbReference type="Pfam" id="PF07662"/>
    </source>
</evidence>
<feature type="transmembrane region" description="Helical" evidence="7">
    <location>
        <begin position="196"/>
        <end position="216"/>
    </location>
</feature>
<feature type="transmembrane region" description="Helical" evidence="7">
    <location>
        <begin position="356"/>
        <end position="383"/>
    </location>
</feature>
<evidence type="ECO:0000259" key="10">
    <source>
        <dbReference type="Pfam" id="PF07670"/>
    </source>
</evidence>
<comment type="similarity">
    <text evidence="2">Belongs to the concentrative nucleoside transporter (CNT) (TC 2.A.41) family.</text>
</comment>
<evidence type="ECO:0000256" key="6">
    <source>
        <dbReference type="ARBA" id="ARBA00023136"/>
    </source>
</evidence>
<dbReference type="RefSeq" id="WP_011523858.1">
    <property type="nucleotide sequence ID" value="NC_008009.1"/>
</dbReference>
<dbReference type="Pfam" id="PF07662">
    <property type="entry name" value="Nucleos_tra2_C"/>
    <property type="match status" value="1"/>
</dbReference>
<dbReference type="GO" id="GO:0005886">
    <property type="term" value="C:plasma membrane"/>
    <property type="evidence" value="ECO:0007669"/>
    <property type="project" value="UniProtKB-SubCell"/>
</dbReference>
<dbReference type="HOGENOM" id="CLU_016813_4_2_0"/>
<evidence type="ECO:0000256" key="7">
    <source>
        <dbReference type="SAM" id="Phobius"/>
    </source>
</evidence>
<dbReference type="Pfam" id="PF07670">
    <property type="entry name" value="Gate"/>
    <property type="match status" value="1"/>
</dbReference>
<sequence length="418" mass="44748">MERLTGVLGLLVFLSLAYLFSTNRRAIKWRTVIIGLILQILFAIFVLRVPIGQRIMQIGGDGAKKLLSFSFAGSSFVFGDLGASGGKYGFFFAFQVLPVIIFIAAFFAILYHYGIMQFIIRNVAKVMMRFMGASGAESLNVAASIFMGQTEAPLTIRPFLPKLTQSELMVVMTSGMAHVSGAIMGAYILQGIEAKHILAAVIMTAPGTFVIAKMLVPETETPLTAGRLEATTEEELTGEEKHANVLGAAAKGTTDGLWLALNVGAMLISFLALIALINGVLGGSHNWLAAHGFKWFPDKLETIIGAIFAPFAWLIGIPWRDCLNVGNLLGTRMVLNELVAFTMLGQQKAGLDPRSFTIATFALCGFANLSSVGIQIGGLGALAPNRRNDLARLGFRAMLAGTMANLMSASIVGILLHA</sequence>
<feature type="transmembrane region" description="Helical" evidence="7">
    <location>
        <begin position="302"/>
        <end position="319"/>
    </location>
</feature>
<name>Q1IM43_KORVE</name>
<protein>
    <submittedName>
        <fullName evidence="11">Na+ dependent nucleoside transporter</fullName>
    </submittedName>
</protein>
<evidence type="ECO:0000256" key="1">
    <source>
        <dbReference type="ARBA" id="ARBA00004651"/>
    </source>
</evidence>
<dbReference type="EMBL" id="CP000360">
    <property type="protein sequence ID" value="ABF42057.1"/>
    <property type="molecule type" value="Genomic_DNA"/>
</dbReference>
<dbReference type="GO" id="GO:0005337">
    <property type="term" value="F:nucleoside transmembrane transporter activity"/>
    <property type="evidence" value="ECO:0007669"/>
    <property type="project" value="InterPro"/>
</dbReference>
<feature type="transmembrane region" description="Helical" evidence="7">
    <location>
        <begin position="126"/>
        <end position="148"/>
    </location>
</feature>
<feature type="transmembrane region" description="Helical" evidence="7">
    <location>
        <begin position="395"/>
        <end position="416"/>
    </location>
</feature>
<keyword evidence="12" id="KW-1185">Reference proteome</keyword>
<feature type="transmembrane region" description="Helical" evidence="7">
    <location>
        <begin position="168"/>
        <end position="189"/>
    </location>
</feature>
<evidence type="ECO:0000313" key="11">
    <source>
        <dbReference type="EMBL" id="ABF42057.1"/>
    </source>
</evidence>
<evidence type="ECO:0000256" key="3">
    <source>
        <dbReference type="ARBA" id="ARBA00022475"/>
    </source>
</evidence>
<evidence type="ECO:0000256" key="4">
    <source>
        <dbReference type="ARBA" id="ARBA00022692"/>
    </source>
</evidence>
<evidence type="ECO:0000256" key="5">
    <source>
        <dbReference type="ARBA" id="ARBA00022989"/>
    </source>
</evidence>
<reference evidence="11 12" key="1">
    <citation type="journal article" date="2009" name="Appl. Environ. Microbiol.">
        <title>Three genomes from the phylum Acidobacteria provide insight into the lifestyles of these microorganisms in soils.</title>
        <authorList>
            <person name="Ward N.L."/>
            <person name="Challacombe J.F."/>
            <person name="Janssen P.H."/>
            <person name="Henrissat B."/>
            <person name="Coutinho P.M."/>
            <person name="Wu M."/>
            <person name="Xie G."/>
            <person name="Haft D.H."/>
            <person name="Sait M."/>
            <person name="Badger J."/>
            <person name="Barabote R.D."/>
            <person name="Bradley B."/>
            <person name="Brettin T.S."/>
            <person name="Brinkac L.M."/>
            <person name="Bruce D."/>
            <person name="Creasy T."/>
            <person name="Daugherty S.C."/>
            <person name="Davidsen T.M."/>
            <person name="DeBoy R.T."/>
            <person name="Detter J.C."/>
            <person name="Dodson R.J."/>
            <person name="Durkin A.S."/>
            <person name="Ganapathy A."/>
            <person name="Gwinn-Giglio M."/>
            <person name="Han C.S."/>
            <person name="Khouri H."/>
            <person name="Kiss H."/>
            <person name="Kothari S.P."/>
            <person name="Madupu R."/>
            <person name="Nelson K.E."/>
            <person name="Nelson W.C."/>
            <person name="Paulsen I."/>
            <person name="Penn K."/>
            <person name="Ren Q."/>
            <person name="Rosovitz M.J."/>
            <person name="Selengut J.D."/>
            <person name="Shrivastava S."/>
            <person name="Sullivan S.A."/>
            <person name="Tapia R."/>
            <person name="Thompson L.S."/>
            <person name="Watkins K.L."/>
            <person name="Yang Q."/>
            <person name="Yu C."/>
            <person name="Zafar N."/>
            <person name="Zhou L."/>
            <person name="Kuske C.R."/>
        </authorList>
    </citation>
    <scope>NUCLEOTIDE SEQUENCE [LARGE SCALE GENOMIC DNA]</scope>
    <source>
        <strain evidence="11 12">Ellin345</strain>
    </source>
</reference>
<dbReference type="InterPro" id="IPR002668">
    <property type="entry name" value="CNT_N_dom"/>
</dbReference>
<feature type="transmembrane region" description="Helical" evidence="7">
    <location>
        <begin position="90"/>
        <end position="114"/>
    </location>
</feature>
<dbReference type="InterPro" id="IPR008276">
    <property type="entry name" value="C_nuclsd_transpt"/>
</dbReference>
<evidence type="ECO:0000313" key="12">
    <source>
        <dbReference type="Proteomes" id="UP000002432"/>
    </source>
</evidence>
<comment type="subcellular location">
    <subcellularLocation>
        <location evidence="1">Cell membrane</location>
        <topology evidence="1">Multi-pass membrane protein</topology>
    </subcellularLocation>
</comment>
<keyword evidence="3" id="KW-1003">Cell membrane</keyword>
<evidence type="ECO:0000256" key="2">
    <source>
        <dbReference type="ARBA" id="ARBA00009033"/>
    </source>
</evidence>
<keyword evidence="6 7" id="KW-0472">Membrane</keyword>
<gene>
    <name evidence="11" type="ordered locus">Acid345_3056</name>
</gene>
<dbReference type="KEGG" id="aba:Acid345_3056"/>
<feature type="transmembrane region" description="Helical" evidence="7">
    <location>
        <begin position="29"/>
        <end position="46"/>
    </location>
</feature>
<dbReference type="OrthoDB" id="9766455at2"/>
<dbReference type="eggNOG" id="COG1972">
    <property type="taxonomic scope" value="Bacteria"/>
</dbReference>
<dbReference type="InterPro" id="IPR011657">
    <property type="entry name" value="CNT_C_dom"/>
</dbReference>
<dbReference type="PANTHER" id="PTHR10590:SF4">
    <property type="entry name" value="SOLUTE CARRIER FAMILY 28 MEMBER 3"/>
    <property type="match status" value="1"/>
</dbReference>
<accession>Q1IM43</accession>
<feature type="transmembrane region" description="Helical" evidence="7">
    <location>
        <begin position="257"/>
        <end position="281"/>
    </location>
</feature>
<keyword evidence="4 7" id="KW-0812">Transmembrane</keyword>
<dbReference type="Proteomes" id="UP000002432">
    <property type="component" value="Chromosome"/>
</dbReference>
<dbReference type="InterPro" id="IPR011642">
    <property type="entry name" value="Gate_dom"/>
</dbReference>
<dbReference type="Pfam" id="PF01773">
    <property type="entry name" value="Nucleos_tra2_N"/>
    <property type="match status" value="1"/>
</dbReference>
<evidence type="ECO:0000259" key="8">
    <source>
        <dbReference type="Pfam" id="PF01773"/>
    </source>
</evidence>
<keyword evidence="5 7" id="KW-1133">Transmembrane helix</keyword>
<organism evidence="11 12">
    <name type="scientific">Koribacter versatilis (strain Ellin345)</name>
    <dbReference type="NCBI Taxonomy" id="204669"/>
    <lineage>
        <taxon>Bacteria</taxon>
        <taxon>Pseudomonadati</taxon>
        <taxon>Acidobacteriota</taxon>
        <taxon>Terriglobia</taxon>
        <taxon>Terriglobales</taxon>
        <taxon>Candidatus Korobacteraceae</taxon>
        <taxon>Candidatus Korobacter</taxon>
    </lineage>
</organism>
<proteinExistence type="inferred from homology"/>
<feature type="domain" description="Nucleoside transporter/FeoB GTPase Gate" evidence="10">
    <location>
        <begin position="93"/>
        <end position="189"/>
    </location>
</feature>
<dbReference type="GO" id="GO:0015293">
    <property type="term" value="F:symporter activity"/>
    <property type="evidence" value="ECO:0007669"/>
    <property type="project" value="TreeGrafter"/>
</dbReference>
<feature type="domain" description="Concentrative nucleoside transporter C-terminal" evidence="9">
    <location>
        <begin position="196"/>
        <end position="413"/>
    </location>
</feature>
<dbReference type="PANTHER" id="PTHR10590">
    <property type="entry name" value="SODIUM/NUCLEOSIDE COTRANSPORTER"/>
    <property type="match status" value="1"/>
</dbReference>
<dbReference type="AlphaFoldDB" id="Q1IM43"/>
<dbReference type="STRING" id="204669.Acid345_3056"/>
<dbReference type="EnsemblBacteria" id="ABF42057">
    <property type="protein sequence ID" value="ABF42057"/>
    <property type="gene ID" value="Acid345_3056"/>
</dbReference>
<feature type="domain" description="Concentrative nucleoside transporter N-terminal" evidence="8">
    <location>
        <begin position="8"/>
        <end position="81"/>
    </location>
</feature>